<evidence type="ECO:0000313" key="3">
    <source>
        <dbReference type="Proteomes" id="UP000319619"/>
    </source>
</evidence>
<dbReference type="Proteomes" id="UP000319619">
    <property type="component" value="Unassembled WGS sequence"/>
</dbReference>
<protein>
    <recommendedName>
        <fullName evidence="1">IrrE N-terminal-like domain-containing protein</fullName>
    </recommendedName>
</protein>
<proteinExistence type="predicted"/>
<name>A0A532V1E2_UNCL8</name>
<dbReference type="Pfam" id="PF06114">
    <property type="entry name" value="Peptidase_M78"/>
    <property type="match status" value="1"/>
</dbReference>
<dbReference type="Gene3D" id="1.10.10.2910">
    <property type="match status" value="1"/>
</dbReference>
<dbReference type="EMBL" id="NJBN01000003">
    <property type="protein sequence ID" value="TKJ41033.1"/>
    <property type="molecule type" value="Genomic_DNA"/>
</dbReference>
<organism evidence="2 3">
    <name type="scientific">candidate division LCP-89 bacterium B3_LCP</name>
    <dbReference type="NCBI Taxonomy" id="2012998"/>
    <lineage>
        <taxon>Bacteria</taxon>
        <taxon>Pseudomonadati</taxon>
        <taxon>Bacteria division LCP-89</taxon>
    </lineage>
</organism>
<gene>
    <name evidence="2" type="ORF">CEE37_05040</name>
</gene>
<feature type="domain" description="IrrE N-terminal-like" evidence="1">
    <location>
        <begin position="58"/>
        <end position="136"/>
    </location>
</feature>
<dbReference type="AlphaFoldDB" id="A0A532V1E2"/>
<evidence type="ECO:0000313" key="2">
    <source>
        <dbReference type="EMBL" id="TKJ41033.1"/>
    </source>
</evidence>
<comment type="caution">
    <text evidence="2">The sequence shown here is derived from an EMBL/GenBank/DDBJ whole genome shotgun (WGS) entry which is preliminary data.</text>
</comment>
<reference evidence="2 3" key="1">
    <citation type="submission" date="2017-06" db="EMBL/GenBank/DDBJ databases">
        <title>Novel microbial phyla capable of carbon fixation and sulfur reduction in deep-sea sediments.</title>
        <authorList>
            <person name="Huang J."/>
            <person name="Baker B."/>
            <person name="Wang Y."/>
        </authorList>
    </citation>
    <scope>NUCLEOTIDE SEQUENCE [LARGE SCALE GENOMIC DNA]</scope>
    <source>
        <strain evidence="2">B3_LCP</strain>
    </source>
</reference>
<dbReference type="InterPro" id="IPR010359">
    <property type="entry name" value="IrrE_HExxH"/>
</dbReference>
<sequence length="233" mass="26832">MGSSRPSSFSLKPSLSTAEIVERIGERRRRIPETRVSFLDDLAKQYNAPYRLTDVPDGRRSYLIGDVIVLDRSLRIERLHWAYCHELAHLQLQHHQCPPVDDTEERQQETDANNLAAELILPEIEFKPLVHETLLVLKQRFAHASHEVIARRRLNYRQGVLTIFDNDQLTARLSPDGWNHPAQLLPIESEVMQKCLESKSEVLINMGEYSLEATYVDEGQGVVRVLLFLESQL</sequence>
<evidence type="ECO:0000259" key="1">
    <source>
        <dbReference type="Pfam" id="PF06114"/>
    </source>
</evidence>
<accession>A0A532V1E2</accession>